<dbReference type="EMBL" id="JAYMYQ010000008">
    <property type="protein sequence ID" value="KAK7315344.1"/>
    <property type="molecule type" value="Genomic_DNA"/>
</dbReference>
<reference evidence="1 2" key="1">
    <citation type="submission" date="2024-01" db="EMBL/GenBank/DDBJ databases">
        <title>The genomes of 5 underutilized Papilionoideae crops provide insights into root nodulation and disease resistanc.</title>
        <authorList>
            <person name="Jiang F."/>
        </authorList>
    </citation>
    <scope>NUCLEOTIDE SEQUENCE [LARGE SCALE GENOMIC DNA]</scope>
    <source>
        <strain evidence="1">LVBAO_FW01</strain>
        <tissue evidence="1">Leaves</tissue>
    </source>
</reference>
<keyword evidence="2" id="KW-1185">Reference proteome</keyword>
<evidence type="ECO:0000313" key="1">
    <source>
        <dbReference type="EMBL" id="KAK7315344.1"/>
    </source>
</evidence>
<proteinExistence type="predicted"/>
<dbReference type="Proteomes" id="UP001367508">
    <property type="component" value="Unassembled WGS sequence"/>
</dbReference>
<accession>A0AAN9KE70</accession>
<dbReference type="AlphaFoldDB" id="A0AAN9KE70"/>
<comment type="caution">
    <text evidence="1">The sequence shown here is derived from an EMBL/GenBank/DDBJ whole genome shotgun (WGS) entry which is preliminary data.</text>
</comment>
<evidence type="ECO:0000313" key="2">
    <source>
        <dbReference type="Proteomes" id="UP001367508"/>
    </source>
</evidence>
<gene>
    <name evidence="1" type="ORF">VNO77_33885</name>
</gene>
<name>A0AAN9KE70_CANGL</name>
<protein>
    <submittedName>
        <fullName evidence="1">Uncharacterized protein</fullName>
    </submittedName>
</protein>
<sequence>MHAMLFPDKMKPALANLLWASYHRACAWMNISNVNVSKGFSFDNYGAWDPYFALGHVMSKTLMLLEGSIYIKTISGLVIGLRALLCVPATVKKPRWEQELILCNDAREHRKLMRIIRL</sequence>
<organism evidence="1 2">
    <name type="scientific">Canavalia gladiata</name>
    <name type="common">Sword bean</name>
    <name type="synonym">Dolichos gladiatus</name>
    <dbReference type="NCBI Taxonomy" id="3824"/>
    <lineage>
        <taxon>Eukaryota</taxon>
        <taxon>Viridiplantae</taxon>
        <taxon>Streptophyta</taxon>
        <taxon>Embryophyta</taxon>
        <taxon>Tracheophyta</taxon>
        <taxon>Spermatophyta</taxon>
        <taxon>Magnoliopsida</taxon>
        <taxon>eudicotyledons</taxon>
        <taxon>Gunneridae</taxon>
        <taxon>Pentapetalae</taxon>
        <taxon>rosids</taxon>
        <taxon>fabids</taxon>
        <taxon>Fabales</taxon>
        <taxon>Fabaceae</taxon>
        <taxon>Papilionoideae</taxon>
        <taxon>50 kb inversion clade</taxon>
        <taxon>NPAAA clade</taxon>
        <taxon>indigoferoid/millettioid clade</taxon>
        <taxon>Phaseoleae</taxon>
        <taxon>Canavalia</taxon>
    </lineage>
</organism>